<dbReference type="Proteomes" id="UP001319104">
    <property type="component" value="Unassembled WGS sequence"/>
</dbReference>
<accession>A0AAP2CIE2</accession>
<comment type="caution">
    <text evidence="2">The sequence shown here is derived from an EMBL/GenBank/DDBJ whole genome shotgun (WGS) entry which is preliminary data.</text>
</comment>
<dbReference type="AlphaFoldDB" id="A0AAP2CIE2"/>
<keyword evidence="1" id="KW-0732">Signal</keyword>
<dbReference type="EMBL" id="JAHCMY010000010">
    <property type="protein sequence ID" value="MBS9525313.1"/>
    <property type="molecule type" value="Genomic_DNA"/>
</dbReference>
<proteinExistence type="predicted"/>
<protein>
    <submittedName>
        <fullName evidence="2">Uncharacterized protein</fullName>
    </submittedName>
</protein>
<organism evidence="2 3">
    <name type="scientific">Litoribacter ruber</name>
    <dbReference type="NCBI Taxonomy" id="702568"/>
    <lineage>
        <taxon>Bacteria</taxon>
        <taxon>Pseudomonadati</taxon>
        <taxon>Bacteroidota</taxon>
        <taxon>Cytophagia</taxon>
        <taxon>Cytophagales</taxon>
        <taxon>Cyclobacteriaceae</taxon>
        <taxon>Litoribacter</taxon>
    </lineage>
</organism>
<evidence type="ECO:0000313" key="3">
    <source>
        <dbReference type="Proteomes" id="UP001319104"/>
    </source>
</evidence>
<evidence type="ECO:0000313" key="2">
    <source>
        <dbReference type="EMBL" id="MBS9525313.1"/>
    </source>
</evidence>
<keyword evidence="3" id="KW-1185">Reference proteome</keyword>
<name>A0AAP2CIE2_9BACT</name>
<gene>
    <name evidence="2" type="ORF">KI659_14940</name>
</gene>
<evidence type="ECO:0000256" key="1">
    <source>
        <dbReference type="SAM" id="SignalP"/>
    </source>
</evidence>
<feature type="signal peptide" evidence="1">
    <location>
        <begin position="1"/>
        <end position="19"/>
    </location>
</feature>
<reference evidence="2 3" key="1">
    <citation type="submission" date="2021-05" db="EMBL/GenBank/DDBJ databases">
        <authorList>
            <person name="Zhang Z.D."/>
            <person name="Osman G."/>
        </authorList>
    </citation>
    <scope>NUCLEOTIDE SEQUENCE [LARGE SCALE GENOMIC DNA]</scope>
    <source>
        <strain evidence="2 3">KCTC 32217</strain>
    </source>
</reference>
<dbReference type="RefSeq" id="WP_213946172.1">
    <property type="nucleotide sequence ID" value="NZ_JAHCMY010000010.1"/>
</dbReference>
<feature type="chain" id="PRO_5042924204" evidence="1">
    <location>
        <begin position="20"/>
        <end position="541"/>
    </location>
</feature>
<sequence length="541" mass="62067">MRSFVIVLLSLFFAFSVEAQNQTGQLVKAKKLKGKKYRTIHRIIGQDDLGVYAVKSSKADHIDDFVKKPVLERYDENLNLVHSMKLDKRPYAGFFLFEELIQFNNDLVMFFTTMKKGQNVFYQKIDKQTLQPIGSPEQVSQSQLPLLFKPQMLKKINIEVSPDGEKVMVFFRHPTGAGQPATFDMAVFGPGMEKEWEYTARLTDENRYVHVSDAKIDNDGRVHFVIKQQGKNREVKQGGEPESRSFLQSYSRDGRLASTELVSQFDPFSNMMLGIDVQGGLHCVSIYSNYKKRKGSAGLYTMKLAADTHEVIYQEYNAFTEQLTSQGYRAEDPKSKVTVIGNLNPSRILAYSDGTIGFIAEERTDHVGYEYRNPSSQSKYLQQGVHPLHQNQMNSQKTERYRFGSVYAFKFNSDGTEQWSSKVLKNQHSKEEKDFYLSHGLAFLNDKIYMVFNENVKNFEVEYLEDYKGLKGKNNNQVVMVGFDREGQKSKSVLAKTKDIDVFARPIITKQVENNQLILFGQLNRKAWMGRIDINPNLATN</sequence>